<protein>
    <recommendedName>
        <fullName evidence="2">C2H2-type domain-containing protein</fullName>
    </recommendedName>
</protein>
<feature type="compositionally biased region" description="Low complexity" evidence="1">
    <location>
        <begin position="239"/>
        <end position="250"/>
    </location>
</feature>
<feature type="compositionally biased region" description="Polar residues" evidence="1">
    <location>
        <begin position="145"/>
        <end position="175"/>
    </location>
</feature>
<feature type="domain" description="C2H2-type" evidence="2">
    <location>
        <begin position="9"/>
        <end position="31"/>
    </location>
</feature>
<feature type="region of interest" description="Disordered" evidence="1">
    <location>
        <begin position="502"/>
        <end position="557"/>
    </location>
</feature>
<feature type="compositionally biased region" description="Low complexity" evidence="1">
    <location>
        <begin position="208"/>
        <end position="219"/>
    </location>
</feature>
<name>A0A9P6DY48_9AGAM</name>
<feature type="compositionally biased region" description="Low complexity" evidence="1">
    <location>
        <begin position="104"/>
        <end position="120"/>
    </location>
</feature>
<evidence type="ECO:0000256" key="1">
    <source>
        <dbReference type="SAM" id="MobiDB-lite"/>
    </source>
</evidence>
<evidence type="ECO:0000259" key="2">
    <source>
        <dbReference type="PROSITE" id="PS00028"/>
    </source>
</evidence>
<dbReference type="InterPro" id="IPR013087">
    <property type="entry name" value="Znf_C2H2_type"/>
</dbReference>
<reference evidence="3" key="1">
    <citation type="journal article" date="2020" name="Nat. Commun.">
        <title>Large-scale genome sequencing of mycorrhizal fungi provides insights into the early evolution of symbiotic traits.</title>
        <authorList>
            <person name="Miyauchi S."/>
            <person name="Kiss E."/>
            <person name="Kuo A."/>
            <person name="Drula E."/>
            <person name="Kohler A."/>
            <person name="Sanchez-Garcia M."/>
            <person name="Morin E."/>
            <person name="Andreopoulos B."/>
            <person name="Barry K.W."/>
            <person name="Bonito G."/>
            <person name="Buee M."/>
            <person name="Carver A."/>
            <person name="Chen C."/>
            <person name="Cichocki N."/>
            <person name="Clum A."/>
            <person name="Culley D."/>
            <person name="Crous P.W."/>
            <person name="Fauchery L."/>
            <person name="Girlanda M."/>
            <person name="Hayes R.D."/>
            <person name="Keri Z."/>
            <person name="LaButti K."/>
            <person name="Lipzen A."/>
            <person name="Lombard V."/>
            <person name="Magnuson J."/>
            <person name="Maillard F."/>
            <person name="Murat C."/>
            <person name="Nolan M."/>
            <person name="Ohm R.A."/>
            <person name="Pangilinan J."/>
            <person name="Pereira M.F."/>
            <person name="Perotto S."/>
            <person name="Peter M."/>
            <person name="Pfister S."/>
            <person name="Riley R."/>
            <person name="Sitrit Y."/>
            <person name="Stielow J.B."/>
            <person name="Szollosi G."/>
            <person name="Zifcakova L."/>
            <person name="Stursova M."/>
            <person name="Spatafora J.W."/>
            <person name="Tedersoo L."/>
            <person name="Vaario L.M."/>
            <person name="Yamada A."/>
            <person name="Yan M."/>
            <person name="Wang P."/>
            <person name="Xu J."/>
            <person name="Bruns T."/>
            <person name="Baldrian P."/>
            <person name="Vilgalys R."/>
            <person name="Dunand C."/>
            <person name="Henrissat B."/>
            <person name="Grigoriev I.V."/>
            <person name="Hibbett D."/>
            <person name="Nagy L.G."/>
            <person name="Martin F.M."/>
        </authorList>
    </citation>
    <scope>NUCLEOTIDE SEQUENCE</scope>
    <source>
        <strain evidence="3">UP504</strain>
    </source>
</reference>
<dbReference type="AlphaFoldDB" id="A0A9P6DY48"/>
<dbReference type="EMBL" id="MU128951">
    <property type="protein sequence ID" value="KAF9515303.1"/>
    <property type="molecule type" value="Genomic_DNA"/>
</dbReference>
<feature type="compositionally biased region" description="Polar residues" evidence="1">
    <location>
        <begin position="361"/>
        <end position="374"/>
    </location>
</feature>
<dbReference type="PROSITE" id="PS00028">
    <property type="entry name" value="ZINC_FINGER_C2H2_1"/>
    <property type="match status" value="1"/>
</dbReference>
<dbReference type="Proteomes" id="UP000886523">
    <property type="component" value="Unassembled WGS sequence"/>
</dbReference>
<feature type="compositionally biased region" description="Pro residues" evidence="1">
    <location>
        <begin position="121"/>
        <end position="134"/>
    </location>
</feature>
<gene>
    <name evidence="3" type="ORF">BS47DRAFT_1341991</name>
</gene>
<feature type="compositionally biased region" description="Polar residues" evidence="1">
    <location>
        <begin position="224"/>
        <end position="238"/>
    </location>
</feature>
<accession>A0A9P6DY48</accession>
<organism evidence="3 4">
    <name type="scientific">Hydnum rufescens UP504</name>
    <dbReference type="NCBI Taxonomy" id="1448309"/>
    <lineage>
        <taxon>Eukaryota</taxon>
        <taxon>Fungi</taxon>
        <taxon>Dikarya</taxon>
        <taxon>Basidiomycota</taxon>
        <taxon>Agaricomycotina</taxon>
        <taxon>Agaricomycetes</taxon>
        <taxon>Cantharellales</taxon>
        <taxon>Hydnaceae</taxon>
        <taxon>Hydnum</taxon>
    </lineage>
</organism>
<proteinExistence type="predicted"/>
<feature type="compositionally biased region" description="Low complexity" evidence="1">
    <location>
        <begin position="70"/>
        <end position="90"/>
    </location>
</feature>
<comment type="caution">
    <text evidence="3">The sequence shown here is derived from an EMBL/GenBank/DDBJ whole genome shotgun (WGS) entry which is preliminary data.</text>
</comment>
<feature type="region of interest" description="Disordered" evidence="1">
    <location>
        <begin position="67"/>
        <end position="443"/>
    </location>
</feature>
<keyword evidence="4" id="KW-1185">Reference proteome</keyword>
<feature type="compositionally biased region" description="Basic and acidic residues" evidence="1">
    <location>
        <begin position="277"/>
        <end position="289"/>
    </location>
</feature>
<evidence type="ECO:0000313" key="4">
    <source>
        <dbReference type="Proteomes" id="UP000886523"/>
    </source>
</evidence>
<sequence length="603" mass="64369">MENTSYYDCPWVNCRLHFDGYSAAVEHLDKHLETFLPQLRKDLAHWRMLEFNLSLSDDSLLDAGEASRESSNLSNPFLSSSLLKTSSRGSDTGDAPSGAFRVIVQPTTQSSPPSPVRVVPPTSPPETPESPRPAPVKSKFFSMPRSPSSITDPSGHSRPVSRSTFASINDSSDASPNPVEDFRSPSPGTLFKGLIHMHTASPSRAHSKSSPALGSPSSPVKTPGLSQLSYPPQTPGTFSPSSRPLPSLSRDSGHPHIPGAVPPQAQDAEAGSLGSSHGDDTSKPKERSRPQTLDFQTRRMPRLQPLDKIRPLKPLPVLSPSNPGVAQSPLGKDTPNSPKSPRKRPRSESSDRTHRLPLPSVSDNTSRPSSSKQRPNVVPGAALSSHDGTSTEIPPTESIFKSPHALNPYASKLSYPSPRPHSLSTTPDPPFYPPGQGDEPDVIDAYDSASRRPLSADIRAAATHLDDRKVEAELGVSSTATTKSTGGIVEANRMPVEGRMVAGDAGNHVARSGRDRPANDAPGEIGGVNDAVPSTRNNTPSSDASDADTADGRRVVDDVGSLPWDGISTQAPEIDERVYDATNIHELVTGQEWVLGSHWLPGL</sequence>
<evidence type="ECO:0000313" key="3">
    <source>
        <dbReference type="EMBL" id="KAF9515303.1"/>
    </source>
</evidence>